<name>A0ABU1J9Y0_9MICC</name>
<dbReference type="EMBL" id="JAVDQF010000001">
    <property type="protein sequence ID" value="MDR6268945.1"/>
    <property type="molecule type" value="Genomic_DNA"/>
</dbReference>
<keyword evidence="2" id="KW-0472">Membrane</keyword>
<dbReference type="RefSeq" id="WP_309796906.1">
    <property type="nucleotide sequence ID" value="NZ_BAAAHY010000001.1"/>
</dbReference>
<dbReference type="Pfam" id="PF07332">
    <property type="entry name" value="Phage_holin_3_6"/>
    <property type="match status" value="1"/>
</dbReference>
<evidence type="ECO:0000313" key="4">
    <source>
        <dbReference type="Proteomes" id="UP001185069"/>
    </source>
</evidence>
<dbReference type="Proteomes" id="UP001185069">
    <property type="component" value="Unassembled WGS sequence"/>
</dbReference>
<feature type="transmembrane region" description="Helical" evidence="2">
    <location>
        <begin position="47"/>
        <end position="80"/>
    </location>
</feature>
<dbReference type="InterPro" id="IPR009937">
    <property type="entry name" value="Phage_holin_3_6"/>
</dbReference>
<protein>
    <submittedName>
        <fullName evidence="3">Membrane protein YqjE</fullName>
    </submittedName>
</protein>
<comment type="caution">
    <text evidence="3">The sequence shown here is derived from an EMBL/GenBank/DDBJ whole genome shotgun (WGS) entry which is preliminary data.</text>
</comment>
<feature type="transmembrane region" description="Helical" evidence="2">
    <location>
        <begin position="234"/>
        <end position="251"/>
    </location>
</feature>
<sequence>MSSPRTDSAGAPGDNSLLGNAQALFRLAPRQFSDEISLAKAELKSKAGLLGFGAGMFGAALVVLGLLVIALVVAAIMGLATVMWPWLAALVVAFFFLVLIAIAVLWGLKKVKQALPLLPEEAIRGIKHDIGVLSQGAEFDPQTLVKPELSKAEKQALKEEKAAKAAEAKAEQEAKAAEADPVPSEAELRERIETRRKHLLRVRESLIERMDVKKQAKQLIDDPDSALNQARERWLPWSIAAVSTATFFVLLRKLLKR</sequence>
<keyword evidence="2" id="KW-1133">Transmembrane helix</keyword>
<keyword evidence="4" id="KW-1185">Reference proteome</keyword>
<keyword evidence="2" id="KW-0812">Transmembrane</keyword>
<evidence type="ECO:0000256" key="1">
    <source>
        <dbReference type="SAM" id="MobiDB-lite"/>
    </source>
</evidence>
<reference evidence="3 4" key="1">
    <citation type="submission" date="2023-07" db="EMBL/GenBank/DDBJ databases">
        <title>Sequencing the genomes of 1000 actinobacteria strains.</title>
        <authorList>
            <person name="Klenk H.-P."/>
        </authorList>
    </citation>
    <scope>NUCLEOTIDE SEQUENCE [LARGE SCALE GENOMIC DNA]</scope>
    <source>
        <strain evidence="3 4">DSM 14555</strain>
    </source>
</reference>
<feature type="compositionally biased region" description="Basic and acidic residues" evidence="1">
    <location>
        <begin position="168"/>
        <end position="178"/>
    </location>
</feature>
<proteinExistence type="predicted"/>
<evidence type="ECO:0000256" key="2">
    <source>
        <dbReference type="SAM" id="Phobius"/>
    </source>
</evidence>
<gene>
    <name evidence="3" type="ORF">JOE69_001183</name>
</gene>
<evidence type="ECO:0000313" key="3">
    <source>
        <dbReference type="EMBL" id="MDR6268945.1"/>
    </source>
</evidence>
<feature type="transmembrane region" description="Helical" evidence="2">
    <location>
        <begin position="86"/>
        <end position="108"/>
    </location>
</feature>
<feature type="region of interest" description="Disordered" evidence="1">
    <location>
        <begin position="168"/>
        <end position="187"/>
    </location>
</feature>
<organism evidence="3 4">
    <name type="scientific">Arthrobacter russicus</name>
    <dbReference type="NCBI Taxonomy" id="172040"/>
    <lineage>
        <taxon>Bacteria</taxon>
        <taxon>Bacillati</taxon>
        <taxon>Actinomycetota</taxon>
        <taxon>Actinomycetes</taxon>
        <taxon>Micrococcales</taxon>
        <taxon>Micrococcaceae</taxon>
        <taxon>Arthrobacter</taxon>
    </lineage>
</organism>
<accession>A0ABU1J9Y0</accession>